<sequence>MKLALAVSLLLLPFAYAFEYLVSVGKDETTGHSGIGFDPSVIYVQGVGDVIVFRFNNGTHSVVESTYENPCTSKGGYDSGVETLPPSTPVDSAESPRRTVRLNGTDPLWFYDQASGQCQRGAVFAVNPPKDKSPAQFKQNAASDPGTSRPSASATPSGSRTASSPIVATPSHPTKNSAEKIVAFGLTALVGLIVPCTMYL</sequence>
<organism evidence="1 2">
    <name type="scientific">Pluteus cervinus</name>
    <dbReference type="NCBI Taxonomy" id="181527"/>
    <lineage>
        <taxon>Eukaryota</taxon>
        <taxon>Fungi</taxon>
        <taxon>Dikarya</taxon>
        <taxon>Basidiomycota</taxon>
        <taxon>Agaricomycotina</taxon>
        <taxon>Agaricomycetes</taxon>
        <taxon>Agaricomycetidae</taxon>
        <taxon>Agaricales</taxon>
        <taxon>Pluteineae</taxon>
        <taxon>Pluteaceae</taxon>
        <taxon>Pluteus</taxon>
    </lineage>
</organism>
<evidence type="ECO:0000313" key="2">
    <source>
        <dbReference type="Proteomes" id="UP000308600"/>
    </source>
</evidence>
<dbReference type="Proteomes" id="UP000308600">
    <property type="component" value="Unassembled WGS sequence"/>
</dbReference>
<protein>
    <submittedName>
        <fullName evidence="1">Uncharacterized protein</fullName>
    </submittedName>
</protein>
<dbReference type="EMBL" id="ML208335">
    <property type="protein sequence ID" value="TFK69193.1"/>
    <property type="molecule type" value="Genomic_DNA"/>
</dbReference>
<keyword evidence="2" id="KW-1185">Reference proteome</keyword>
<gene>
    <name evidence="1" type="ORF">BDN72DRAFT_959748</name>
</gene>
<accession>A0ACD3ATZ8</accession>
<name>A0ACD3ATZ8_9AGAR</name>
<proteinExistence type="predicted"/>
<evidence type="ECO:0000313" key="1">
    <source>
        <dbReference type="EMBL" id="TFK69193.1"/>
    </source>
</evidence>
<reference evidence="1 2" key="1">
    <citation type="journal article" date="2019" name="Nat. Ecol. Evol.">
        <title>Megaphylogeny resolves global patterns of mushroom evolution.</title>
        <authorList>
            <person name="Varga T."/>
            <person name="Krizsan K."/>
            <person name="Foldi C."/>
            <person name="Dima B."/>
            <person name="Sanchez-Garcia M."/>
            <person name="Sanchez-Ramirez S."/>
            <person name="Szollosi G.J."/>
            <person name="Szarkandi J.G."/>
            <person name="Papp V."/>
            <person name="Albert L."/>
            <person name="Andreopoulos W."/>
            <person name="Angelini C."/>
            <person name="Antonin V."/>
            <person name="Barry K.W."/>
            <person name="Bougher N.L."/>
            <person name="Buchanan P."/>
            <person name="Buyck B."/>
            <person name="Bense V."/>
            <person name="Catcheside P."/>
            <person name="Chovatia M."/>
            <person name="Cooper J."/>
            <person name="Damon W."/>
            <person name="Desjardin D."/>
            <person name="Finy P."/>
            <person name="Geml J."/>
            <person name="Haridas S."/>
            <person name="Hughes K."/>
            <person name="Justo A."/>
            <person name="Karasinski D."/>
            <person name="Kautmanova I."/>
            <person name="Kiss B."/>
            <person name="Kocsube S."/>
            <person name="Kotiranta H."/>
            <person name="LaButti K.M."/>
            <person name="Lechner B.E."/>
            <person name="Liimatainen K."/>
            <person name="Lipzen A."/>
            <person name="Lukacs Z."/>
            <person name="Mihaltcheva S."/>
            <person name="Morgado L.N."/>
            <person name="Niskanen T."/>
            <person name="Noordeloos M.E."/>
            <person name="Ohm R.A."/>
            <person name="Ortiz-Santana B."/>
            <person name="Ovrebo C."/>
            <person name="Racz N."/>
            <person name="Riley R."/>
            <person name="Savchenko A."/>
            <person name="Shiryaev A."/>
            <person name="Soop K."/>
            <person name="Spirin V."/>
            <person name="Szebenyi C."/>
            <person name="Tomsovsky M."/>
            <person name="Tulloss R.E."/>
            <person name="Uehling J."/>
            <person name="Grigoriev I.V."/>
            <person name="Vagvolgyi C."/>
            <person name="Papp T."/>
            <person name="Martin F.M."/>
            <person name="Miettinen O."/>
            <person name="Hibbett D.S."/>
            <person name="Nagy L.G."/>
        </authorList>
    </citation>
    <scope>NUCLEOTIDE SEQUENCE [LARGE SCALE GENOMIC DNA]</scope>
    <source>
        <strain evidence="1 2">NL-1719</strain>
    </source>
</reference>